<comment type="caution">
    <text evidence="4">The sequence shown here is derived from an EMBL/GenBank/DDBJ whole genome shotgun (WGS) entry which is preliminary data.</text>
</comment>
<dbReference type="RefSeq" id="WP_169677243.1">
    <property type="nucleotide sequence ID" value="NZ_JABBHF010000017.1"/>
</dbReference>
<dbReference type="Pfam" id="PF14310">
    <property type="entry name" value="Fn3-like"/>
    <property type="match status" value="1"/>
</dbReference>
<evidence type="ECO:0000256" key="2">
    <source>
        <dbReference type="ARBA" id="ARBA00022801"/>
    </source>
</evidence>
<dbReference type="SUPFAM" id="SSF51445">
    <property type="entry name" value="(Trans)glycosidases"/>
    <property type="match status" value="1"/>
</dbReference>
<keyword evidence="5" id="KW-1185">Reference proteome</keyword>
<proteinExistence type="inferred from homology"/>
<evidence type="ECO:0000256" key="1">
    <source>
        <dbReference type="ARBA" id="ARBA00005336"/>
    </source>
</evidence>
<organism evidence="4 5">
    <name type="scientific">Flavivirga algicola</name>
    <dbReference type="NCBI Taxonomy" id="2729136"/>
    <lineage>
        <taxon>Bacteria</taxon>
        <taxon>Pseudomonadati</taxon>
        <taxon>Bacteroidota</taxon>
        <taxon>Flavobacteriia</taxon>
        <taxon>Flavobacteriales</taxon>
        <taxon>Flavobacteriaceae</taxon>
        <taxon>Flavivirga</taxon>
    </lineage>
</organism>
<dbReference type="PANTHER" id="PTHR42715:SF10">
    <property type="entry name" value="BETA-GLUCOSIDASE"/>
    <property type="match status" value="1"/>
</dbReference>
<evidence type="ECO:0000259" key="3">
    <source>
        <dbReference type="SMART" id="SM01217"/>
    </source>
</evidence>
<dbReference type="Gene3D" id="3.20.20.300">
    <property type="entry name" value="Glycoside hydrolase, family 3, N-terminal domain"/>
    <property type="match status" value="1"/>
</dbReference>
<accession>A0ABX1S207</accession>
<dbReference type="InterPro" id="IPR001764">
    <property type="entry name" value="Glyco_hydro_3_N"/>
</dbReference>
<sequence length="820" mass="91698">MRSYLFFCYLLIGIIPTFIQAQITYVRPVQQPENSIIISKEANIYHGNWIDFNKNGVKDVFENSSKPVNKRIEDLLSKMTLEEKSCQMATLYGFGRVLKDELPTSSWKKEIWKDGIGNIDEQLNNLAYHPKSATDKAWPPSNHIKALNEIQRFFVENTRLGIPVDFTNEGIRGLCHEKATSFPSQIGVGSTWNKDLVSQIGRITGKEAKLLGYTNVYAPILDIARDPRWGRTVECYGEDPYLVGELGYNMVRAIQDEGVVATPKHFAIYSAPKGGRDGDARTDAHITERELFSLYLHPFKRAIKDAGALGVMSSYNDYNGVPVTSSGYFLKDILRDSWGFRGYVVSDSRAVEFIADKHHIAKDHKEAVLKAVNAGLNIRTDFTMPEDYIIPIRELVKEGKLSMETVDDRVRDILRVKFWQGLFDNPYGEEFKKADKIVSNDDFQKVAYRSSLESIVLLKNSDNMLPLDFSKYKSVLVTGPNAKAINHSVSRYGPSNIEVVSVYEGIKQKFPKDVHIKYAKGCDFFDENWPDSEIIPTLPSISDQEEIDKAVEMAKTVGLAIVVVGDDEETVGESRSRTSLDLPGNQQQLVEAIYNTGTPVVIVLINGRPLTINWINKYVPAVVEGWFQGKFGGAAIADVLVGNYNPGGKLPISFPKTIGQIPMNFPSKPGAQANQPAKGPNGSGKTRVGGFLYPFGYGLSYTTFDYSNLSVKSKIRNNNGKVFVSVDVTNSGQRKGDEVVQLYFSDKTSSITVYEKQLRGFERISLEPGETKTVGFVLNQDDLSLYNQNMDFVFEPGVFEIMVGSSSEDIRLKQSIEILD</sequence>
<dbReference type="EMBL" id="JABBHF010000017">
    <property type="protein sequence ID" value="NMH89861.1"/>
    <property type="molecule type" value="Genomic_DNA"/>
</dbReference>
<keyword evidence="2" id="KW-0378">Hydrolase</keyword>
<dbReference type="PRINTS" id="PR00133">
    <property type="entry name" value="GLHYDRLASE3"/>
</dbReference>
<dbReference type="Gene3D" id="2.60.40.10">
    <property type="entry name" value="Immunoglobulins"/>
    <property type="match status" value="1"/>
</dbReference>
<dbReference type="InterPro" id="IPR050288">
    <property type="entry name" value="Cellulose_deg_GH3"/>
</dbReference>
<evidence type="ECO:0000313" key="5">
    <source>
        <dbReference type="Proteomes" id="UP000746690"/>
    </source>
</evidence>
<dbReference type="InterPro" id="IPR036962">
    <property type="entry name" value="Glyco_hydro_3_N_sf"/>
</dbReference>
<dbReference type="SUPFAM" id="SSF52279">
    <property type="entry name" value="Beta-D-glucan exohydrolase, C-terminal domain"/>
    <property type="match status" value="1"/>
</dbReference>
<comment type="similarity">
    <text evidence="1">Belongs to the glycosyl hydrolase 3 family.</text>
</comment>
<dbReference type="Gene3D" id="3.40.50.1700">
    <property type="entry name" value="Glycoside hydrolase family 3 C-terminal domain"/>
    <property type="match status" value="1"/>
</dbReference>
<gene>
    <name evidence="4" type="ORF">HHX25_20335</name>
</gene>
<dbReference type="InterPro" id="IPR002772">
    <property type="entry name" value="Glyco_hydro_3_C"/>
</dbReference>
<dbReference type="SMART" id="SM01217">
    <property type="entry name" value="Fn3_like"/>
    <property type="match status" value="1"/>
</dbReference>
<dbReference type="Pfam" id="PF00933">
    <property type="entry name" value="Glyco_hydro_3"/>
    <property type="match status" value="1"/>
</dbReference>
<dbReference type="InterPro" id="IPR026891">
    <property type="entry name" value="Fn3-like"/>
</dbReference>
<protein>
    <submittedName>
        <fullName evidence="4">Beta-glucosidase</fullName>
    </submittedName>
</protein>
<dbReference type="PANTHER" id="PTHR42715">
    <property type="entry name" value="BETA-GLUCOSIDASE"/>
    <property type="match status" value="1"/>
</dbReference>
<evidence type="ECO:0000313" key="4">
    <source>
        <dbReference type="EMBL" id="NMH89861.1"/>
    </source>
</evidence>
<name>A0ABX1S207_9FLAO</name>
<dbReference type="InterPro" id="IPR013783">
    <property type="entry name" value="Ig-like_fold"/>
</dbReference>
<dbReference type="Proteomes" id="UP000746690">
    <property type="component" value="Unassembled WGS sequence"/>
</dbReference>
<reference evidence="4 5" key="1">
    <citation type="submission" date="2020-04" db="EMBL/GenBank/DDBJ databases">
        <title>A Flavivirga sp. nov.</title>
        <authorList>
            <person name="Sun X."/>
        </authorList>
    </citation>
    <scope>NUCLEOTIDE SEQUENCE [LARGE SCALE GENOMIC DNA]</scope>
    <source>
        <strain evidence="4 5">Y03</strain>
    </source>
</reference>
<feature type="domain" description="Fibronectin type III-like" evidence="3">
    <location>
        <begin position="738"/>
        <end position="807"/>
    </location>
</feature>
<dbReference type="Pfam" id="PF01915">
    <property type="entry name" value="Glyco_hydro_3_C"/>
    <property type="match status" value="1"/>
</dbReference>
<dbReference type="InterPro" id="IPR036881">
    <property type="entry name" value="Glyco_hydro_3_C_sf"/>
</dbReference>
<dbReference type="InterPro" id="IPR017853">
    <property type="entry name" value="GH"/>
</dbReference>